<evidence type="ECO:0000313" key="2">
    <source>
        <dbReference type="EMBL" id="MBW0563692.1"/>
    </source>
</evidence>
<dbReference type="GO" id="GO:0005634">
    <property type="term" value="C:nucleus"/>
    <property type="evidence" value="ECO:0007669"/>
    <property type="project" value="TreeGrafter"/>
</dbReference>
<dbReference type="OrthoDB" id="276239at2759"/>
<comment type="caution">
    <text evidence="2">The sequence shown here is derived from an EMBL/GenBank/DDBJ whole genome shotgun (WGS) entry which is preliminary data.</text>
</comment>
<reference evidence="2" key="1">
    <citation type="submission" date="2021-03" db="EMBL/GenBank/DDBJ databases">
        <title>Draft genome sequence of rust myrtle Austropuccinia psidii MF-1, a brazilian biotype.</title>
        <authorList>
            <person name="Quecine M.C."/>
            <person name="Pachon D.M.R."/>
            <person name="Bonatelli M.L."/>
            <person name="Correr F.H."/>
            <person name="Franceschini L.M."/>
            <person name="Leite T.F."/>
            <person name="Margarido G.R.A."/>
            <person name="Almeida C.A."/>
            <person name="Ferrarezi J.A."/>
            <person name="Labate C.A."/>
        </authorList>
    </citation>
    <scope>NUCLEOTIDE SEQUENCE</scope>
    <source>
        <strain evidence="2">MF-1</strain>
    </source>
</reference>
<keyword evidence="3" id="KW-1185">Reference proteome</keyword>
<name>A0A9Q3PKE9_9BASI</name>
<evidence type="ECO:0000259" key="1">
    <source>
        <dbReference type="Pfam" id="PF09511"/>
    </source>
</evidence>
<proteinExistence type="predicted"/>
<protein>
    <recommendedName>
        <fullName evidence="1">T4 RNA ligase 1-like N-terminal domain-containing protein</fullName>
    </recommendedName>
</protein>
<dbReference type="GO" id="GO:0003972">
    <property type="term" value="F:RNA ligase (ATP) activity"/>
    <property type="evidence" value="ECO:0007669"/>
    <property type="project" value="TreeGrafter"/>
</dbReference>
<dbReference type="AlphaFoldDB" id="A0A9Q3PKE9"/>
<dbReference type="Proteomes" id="UP000765509">
    <property type="component" value="Unassembled WGS sequence"/>
</dbReference>
<feature type="domain" description="T4 RNA ligase 1-like N-terminal" evidence="1">
    <location>
        <begin position="6"/>
        <end position="85"/>
    </location>
</feature>
<accession>A0A9Q3PKE9</accession>
<dbReference type="GO" id="GO:0006388">
    <property type="term" value="P:tRNA splicing, via endonucleolytic cleavage and ligation"/>
    <property type="evidence" value="ECO:0007669"/>
    <property type="project" value="TreeGrafter"/>
</dbReference>
<dbReference type="InterPro" id="IPR019039">
    <property type="entry name" value="T4-Rnl1-like_N"/>
</dbReference>
<organism evidence="2 3">
    <name type="scientific">Austropuccinia psidii MF-1</name>
    <dbReference type="NCBI Taxonomy" id="1389203"/>
    <lineage>
        <taxon>Eukaryota</taxon>
        <taxon>Fungi</taxon>
        <taxon>Dikarya</taxon>
        <taxon>Basidiomycota</taxon>
        <taxon>Pucciniomycotina</taxon>
        <taxon>Pucciniomycetes</taxon>
        <taxon>Pucciniales</taxon>
        <taxon>Sphaerophragmiaceae</taxon>
        <taxon>Austropuccinia</taxon>
    </lineage>
</organism>
<dbReference type="Pfam" id="PF09511">
    <property type="entry name" value="RNA_lig_T4_1"/>
    <property type="match status" value="1"/>
</dbReference>
<dbReference type="EMBL" id="AVOT02074610">
    <property type="protein sequence ID" value="MBW0563692.1"/>
    <property type="molecule type" value="Genomic_DNA"/>
</dbReference>
<gene>
    <name evidence="2" type="ORF">O181_103407</name>
</gene>
<sequence length="149" mass="17019">MVPLNQTLAQCAKHWGFHQTPYITLKSLNEVKDNCSQIQLDGWTNIHTPIEGIVVRAAPNQTTFESLNDPQPAIFCKVKFEEPYLAYQRWREITRQILGEIQNLVQTWIQSSSHMSLSPLSIPGSNQLAESLNLNLNKIHSLETKMYIS</sequence>
<dbReference type="PANTHER" id="PTHR32004">
    <property type="entry name" value="TRNA LIGASE"/>
    <property type="match status" value="1"/>
</dbReference>
<evidence type="ECO:0000313" key="3">
    <source>
        <dbReference type="Proteomes" id="UP000765509"/>
    </source>
</evidence>
<dbReference type="PANTHER" id="PTHR32004:SF1">
    <property type="entry name" value="TRNA LIGASE"/>
    <property type="match status" value="1"/>
</dbReference>